<name>A0ABR2Y2X6_9PEZI</name>
<dbReference type="InterPro" id="IPR008928">
    <property type="entry name" value="6-hairpin_glycosidase_sf"/>
</dbReference>
<dbReference type="PANTHER" id="PTHR36845:SF1">
    <property type="entry name" value="HYDROLASE, PUTATIVE (AFU_ORTHOLOGUE AFUA_7G05090)-RELATED"/>
    <property type="match status" value="1"/>
</dbReference>
<keyword evidence="4" id="KW-1185">Reference proteome</keyword>
<comment type="caution">
    <text evidence="3">The sequence shown here is derived from an EMBL/GenBank/DDBJ whole genome shotgun (WGS) entry which is preliminary data.</text>
</comment>
<evidence type="ECO:0000313" key="3">
    <source>
        <dbReference type="EMBL" id="KAK9780147.1"/>
    </source>
</evidence>
<keyword evidence="1" id="KW-0378">Hydrolase</keyword>
<organism evidence="3 4">
    <name type="scientific">Seiridium cardinale</name>
    <dbReference type="NCBI Taxonomy" id="138064"/>
    <lineage>
        <taxon>Eukaryota</taxon>
        <taxon>Fungi</taxon>
        <taxon>Dikarya</taxon>
        <taxon>Ascomycota</taxon>
        <taxon>Pezizomycotina</taxon>
        <taxon>Sordariomycetes</taxon>
        <taxon>Xylariomycetidae</taxon>
        <taxon>Amphisphaeriales</taxon>
        <taxon>Sporocadaceae</taxon>
        <taxon>Seiridium</taxon>
    </lineage>
</organism>
<sequence>MATTRKRVRYGYDNSTISKVADANLLTPNDSSDVETLDVSTHGELSGNALNQLYSDGVVAKIWGIASKALQQASDLEKLERKPFMCKWWTEKLHQNAYLATTHDLGFMIAPWAKIAWELNHDLRAFETLKAAAKTLHGRFKEEVGLIRSWDTCVTKRYRFLDPKNEFLTVIDNMMNLDLLFYVARHTGDRAMHEAAVQHARTTQRTHIRKDFSTIHLVTFDPTTGHVRERLTNQGYTDTSCWTRGQAWAIAGFAETYHWTHDRSFLDTARSCADYFLRRLPASGVPPWDFDAADDAAKADGAAQPPDVSAAVVTAYGLLLIHQALISLGQESEYLSHALRLIEAVTTHHMNPPASFIEHAETIEMVERPTENIVTRSINMGGAETILNGATINNHEYAPRRWANHGLVYADYYFLLVGNKLLEMDAGGIVGRI</sequence>
<reference evidence="3 4" key="1">
    <citation type="submission" date="2024-02" db="EMBL/GenBank/DDBJ databases">
        <title>First draft genome assembly of two strains of Seiridium cardinale.</title>
        <authorList>
            <person name="Emiliani G."/>
            <person name="Scali E."/>
        </authorList>
    </citation>
    <scope>NUCLEOTIDE SEQUENCE [LARGE SCALE GENOMIC DNA]</scope>
    <source>
        <strain evidence="3 4">BM-138-000479</strain>
    </source>
</reference>
<gene>
    <name evidence="3" type="ORF">SCAR479_02784</name>
</gene>
<dbReference type="InterPro" id="IPR052369">
    <property type="entry name" value="UG_Glycosaminoglycan_Hydrolase"/>
</dbReference>
<dbReference type="PANTHER" id="PTHR36845">
    <property type="entry name" value="HYDROLASE, PUTATIVE (AFU_ORTHOLOGUE AFUA_7G05090)-RELATED"/>
    <property type="match status" value="1"/>
</dbReference>
<comment type="similarity">
    <text evidence="2">Belongs to the glycosyl hydrolase 88 family.</text>
</comment>
<dbReference type="SUPFAM" id="SSF48208">
    <property type="entry name" value="Six-hairpin glycosidases"/>
    <property type="match status" value="1"/>
</dbReference>
<dbReference type="EMBL" id="JARVKM010000007">
    <property type="protein sequence ID" value="KAK9780147.1"/>
    <property type="molecule type" value="Genomic_DNA"/>
</dbReference>
<proteinExistence type="inferred from homology"/>
<dbReference type="Proteomes" id="UP001465668">
    <property type="component" value="Unassembled WGS sequence"/>
</dbReference>
<evidence type="ECO:0000256" key="1">
    <source>
        <dbReference type="ARBA" id="ARBA00022801"/>
    </source>
</evidence>
<evidence type="ECO:0000256" key="2">
    <source>
        <dbReference type="ARBA" id="ARBA00038358"/>
    </source>
</evidence>
<dbReference type="InterPro" id="IPR012341">
    <property type="entry name" value="6hp_glycosidase-like_sf"/>
</dbReference>
<accession>A0ABR2Y2X6</accession>
<evidence type="ECO:0000313" key="4">
    <source>
        <dbReference type="Proteomes" id="UP001465668"/>
    </source>
</evidence>
<dbReference type="Gene3D" id="1.50.10.10">
    <property type="match status" value="1"/>
</dbReference>
<protein>
    <submittedName>
        <fullName evidence="3">Six-hairpin glycosidase-like protein</fullName>
    </submittedName>
</protein>